<dbReference type="EMBL" id="JBGBPQ010000015">
    <property type="protein sequence ID" value="KAL1510451.1"/>
    <property type="molecule type" value="Genomic_DNA"/>
</dbReference>
<evidence type="ECO:0008006" key="4">
    <source>
        <dbReference type="Google" id="ProtNLM"/>
    </source>
</evidence>
<reference evidence="2 3" key="1">
    <citation type="journal article" date="2024" name="Science">
        <title>Giant polyketide synthase enzymes in the biosynthesis of giant marine polyether toxins.</title>
        <authorList>
            <person name="Fallon T.R."/>
            <person name="Shende V.V."/>
            <person name="Wierzbicki I.H."/>
            <person name="Pendleton A.L."/>
            <person name="Watervoot N.F."/>
            <person name="Auber R.P."/>
            <person name="Gonzalez D.J."/>
            <person name="Wisecaver J.H."/>
            <person name="Moore B.S."/>
        </authorList>
    </citation>
    <scope>NUCLEOTIDE SEQUENCE [LARGE SCALE GENOMIC DNA]</scope>
    <source>
        <strain evidence="2 3">12B1</strain>
    </source>
</reference>
<organism evidence="2 3">
    <name type="scientific">Prymnesium parvum</name>
    <name type="common">Toxic golden alga</name>
    <dbReference type="NCBI Taxonomy" id="97485"/>
    <lineage>
        <taxon>Eukaryota</taxon>
        <taxon>Haptista</taxon>
        <taxon>Haptophyta</taxon>
        <taxon>Prymnesiophyceae</taxon>
        <taxon>Prymnesiales</taxon>
        <taxon>Prymnesiaceae</taxon>
        <taxon>Prymnesium</taxon>
    </lineage>
</organism>
<dbReference type="GO" id="GO:0003735">
    <property type="term" value="F:structural constituent of ribosome"/>
    <property type="evidence" value="ECO:0007669"/>
    <property type="project" value="InterPro"/>
</dbReference>
<dbReference type="HAMAP" id="MF_00360">
    <property type="entry name" value="Ribosomal_bS6"/>
    <property type="match status" value="1"/>
</dbReference>
<dbReference type="GO" id="GO:0070181">
    <property type="term" value="F:small ribosomal subunit rRNA binding"/>
    <property type="evidence" value="ECO:0007669"/>
    <property type="project" value="TreeGrafter"/>
</dbReference>
<dbReference type="Gene3D" id="3.30.70.60">
    <property type="match status" value="1"/>
</dbReference>
<dbReference type="Pfam" id="PF01250">
    <property type="entry name" value="Ribosomal_S6"/>
    <property type="match status" value="1"/>
</dbReference>
<dbReference type="AlphaFoldDB" id="A0AB34IZR7"/>
<gene>
    <name evidence="2" type="ORF">AB1Y20_006758</name>
</gene>
<dbReference type="SUPFAM" id="SSF54995">
    <property type="entry name" value="Ribosomal protein S6"/>
    <property type="match status" value="1"/>
</dbReference>
<dbReference type="InterPro" id="IPR020814">
    <property type="entry name" value="Ribosomal_S6_plastid/chlpt"/>
</dbReference>
<dbReference type="CDD" id="cd15465">
    <property type="entry name" value="bS6_mito"/>
    <property type="match status" value="1"/>
</dbReference>
<comment type="similarity">
    <text evidence="1">Belongs to the bacterial ribosomal protein bS6 family.</text>
</comment>
<sequence length="155" mass="18088">MAPLYNIDLMTKLGPEAPKRLETLLKSAARLLWDRGAVISDMRSWGQLELAYRIRRDSVNHYHAHFLSMQIHCSPPVLHELEESLRLDDHVLRYLTLKQRQLPPLEEGVHKWYLPKKKDEPLDLQADAIEAAKVEYRNLVMQRVFEGRSKQAVVP</sequence>
<accession>A0AB34IZR7</accession>
<comment type="caution">
    <text evidence="2">The sequence shown here is derived from an EMBL/GenBank/DDBJ whole genome shotgun (WGS) entry which is preliminary data.</text>
</comment>
<dbReference type="InterPro" id="IPR014717">
    <property type="entry name" value="Transl_elong_EF1B/ribsomal_bS6"/>
</dbReference>
<dbReference type="PANTHER" id="PTHR21011">
    <property type="entry name" value="MITOCHONDRIAL 28S RIBOSOMAL PROTEIN S6"/>
    <property type="match status" value="1"/>
</dbReference>
<dbReference type="GO" id="GO:0005737">
    <property type="term" value="C:cytoplasm"/>
    <property type="evidence" value="ECO:0007669"/>
    <property type="project" value="UniProtKB-ARBA"/>
</dbReference>
<evidence type="ECO:0000313" key="2">
    <source>
        <dbReference type="EMBL" id="KAL1510451.1"/>
    </source>
</evidence>
<name>A0AB34IZR7_PRYPA</name>
<dbReference type="InterPro" id="IPR035980">
    <property type="entry name" value="Ribosomal_bS6_sf"/>
</dbReference>
<evidence type="ECO:0000313" key="3">
    <source>
        <dbReference type="Proteomes" id="UP001515480"/>
    </source>
</evidence>
<evidence type="ECO:0000256" key="1">
    <source>
        <dbReference type="ARBA" id="ARBA00009512"/>
    </source>
</evidence>
<dbReference type="GO" id="GO:0005840">
    <property type="term" value="C:ribosome"/>
    <property type="evidence" value="ECO:0007669"/>
    <property type="project" value="InterPro"/>
</dbReference>
<keyword evidence="3" id="KW-1185">Reference proteome</keyword>
<proteinExistence type="inferred from homology"/>
<dbReference type="InterPro" id="IPR000529">
    <property type="entry name" value="Ribosomal_bS6"/>
</dbReference>
<protein>
    <recommendedName>
        <fullName evidence="4">Ribosomal protein S6</fullName>
    </recommendedName>
</protein>
<dbReference type="PANTHER" id="PTHR21011:SF1">
    <property type="entry name" value="SMALL RIBOSOMAL SUBUNIT PROTEIN BS6M"/>
    <property type="match status" value="1"/>
</dbReference>
<dbReference type="GO" id="GO:0006412">
    <property type="term" value="P:translation"/>
    <property type="evidence" value="ECO:0007669"/>
    <property type="project" value="InterPro"/>
</dbReference>
<dbReference type="Proteomes" id="UP001515480">
    <property type="component" value="Unassembled WGS sequence"/>
</dbReference>